<name>A0A6S6Z526_9BURK</name>
<dbReference type="RefSeq" id="WP_175175307.1">
    <property type="nucleotide sequence ID" value="NZ_CADIJX010000003.1"/>
</dbReference>
<reference evidence="2 3" key="1">
    <citation type="submission" date="2020-04" db="EMBL/GenBank/DDBJ databases">
        <authorList>
            <person name="De Canck E."/>
        </authorList>
    </citation>
    <scope>NUCLEOTIDE SEQUENCE [LARGE SCALE GENOMIC DNA]</scope>
    <source>
        <strain evidence="2 3">LMG 3431</strain>
    </source>
</reference>
<evidence type="ECO:0000313" key="2">
    <source>
        <dbReference type="EMBL" id="CAB3654835.1"/>
    </source>
</evidence>
<keyword evidence="3" id="KW-1185">Reference proteome</keyword>
<dbReference type="AlphaFoldDB" id="A0A6S6Z526"/>
<organism evidence="2 3">
    <name type="scientific">Achromobacter pestifer</name>
    <dbReference type="NCBI Taxonomy" id="1353889"/>
    <lineage>
        <taxon>Bacteria</taxon>
        <taxon>Pseudomonadati</taxon>
        <taxon>Pseudomonadota</taxon>
        <taxon>Betaproteobacteria</taxon>
        <taxon>Burkholderiales</taxon>
        <taxon>Alcaligenaceae</taxon>
        <taxon>Achromobacter</taxon>
    </lineage>
</organism>
<evidence type="ECO:0000313" key="3">
    <source>
        <dbReference type="Proteomes" id="UP000494108"/>
    </source>
</evidence>
<protein>
    <submittedName>
        <fullName evidence="2">Uncharacterized protein</fullName>
    </submittedName>
</protein>
<dbReference type="EMBL" id="CADIJX010000003">
    <property type="protein sequence ID" value="CAB3654835.1"/>
    <property type="molecule type" value="Genomic_DNA"/>
</dbReference>
<dbReference type="Proteomes" id="UP000494108">
    <property type="component" value="Unassembled WGS sequence"/>
</dbReference>
<feature type="region of interest" description="Disordered" evidence="1">
    <location>
        <begin position="1"/>
        <end position="64"/>
    </location>
</feature>
<accession>A0A6S6Z526</accession>
<sequence length="64" mass="6611">MKKTHQPESAGKTQDLQVEPLTAEEIQQVSGGGGSGRLSFVNIQPSSGRQGATLGAGKAFHFAS</sequence>
<evidence type="ECO:0000256" key="1">
    <source>
        <dbReference type="SAM" id="MobiDB-lite"/>
    </source>
</evidence>
<feature type="compositionally biased region" description="Polar residues" evidence="1">
    <location>
        <begin position="41"/>
        <end position="50"/>
    </location>
</feature>
<gene>
    <name evidence="2" type="ORF">LMG3431_03043</name>
</gene>
<proteinExistence type="predicted"/>